<protein>
    <submittedName>
        <fullName evidence="1">Uncharacterized protein</fullName>
    </submittedName>
</protein>
<keyword evidence="2" id="KW-1185">Reference proteome</keyword>
<reference evidence="1 2" key="1">
    <citation type="submission" date="2016-10" db="EMBL/GenBank/DDBJ databases">
        <authorList>
            <person name="Varghese N."/>
            <person name="Submissions S."/>
        </authorList>
    </citation>
    <scope>NUCLEOTIDE SEQUENCE [LARGE SCALE GENOMIC DNA]</scope>
    <source>
        <strain evidence="1 2">BS3667</strain>
    </source>
</reference>
<name>A0ABY0W4M2_9PSED</name>
<dbReference type="Proteomes" id="UP000182058">
    <property type="component" value="Chromosome I"/>
</dbReference>
<evidence type="ECO:0000313" key="1">
    <source>
        <dbReference type="EMBL" id="SDU72811.1"/>
    </source>
</evidence>
<organism evidence="1 2">
    <name type="scientific">Pseudomonas psychrophila</name>
    <dbReference type="NCBI Taxonomy" id="122355"/>
    <lineage>
        <taxon>Bacteria</taxon>
        <taxon>Pseudomonadati</taxon>
        <taxon>Pseudomonadota</taxon>
        <taxon>Gammaproteobacteria</taxon>
        <taxon>Pseudomonadales</taxon>
        <taxon>Pseudomonadaceae</taxon>
        <taxon>Pseudomonas</taxon>
    </lineage>
</organism>
<accession>A0ABY0W4M2</accession>
<evidence type="ECO:0000313" key="2">
    <source>
        <dbReference type="Proteomes" id="UP000182058"/>
    </source>
</evidence>
<gene>
    <name evidence="1" type="ORF">SAMN04490201_4356</name>
</gene>
<dbReference type="EMBL" id="LT629795">
    <property type="protein sequence ID" value="SDU72811.1"/>
    <property type="molecule type" value="Genomic_DNA"/>
</dbReference>
<proteinExistence type="predicted"/>
<sequence>MTASMVTAMPLFVMSCVAFFTVRLTPRSRYCSATGRPDAQCSRPIAAPRSAAAITGAYSAY</sequence>